<dbReference type="Proteomes" id="UP000824469">
    <property type="component" value="Unassembled WGS sequence"/>
</dbReference>
<sequence length="72" mass="8611">STVTQKELYSWELMDEDMATMHTRKKLSWLMHSHMDEPDFDVCEDSCVSRRLNKTPQERHITVKPTIMLDEQ</sequence>
<evidence type="ECO:0000313" key="1">
    <source>
        <dbReference type="EMBL" id="KAH9304344.1"/>
    </source>
</evidence>
<organism evidence="1 2">
    <name type="scientific">Taxus chinensis</name>
    <name type="common">Chinese yew</name>
    <name type="synonym">Taxus wallichiana var. chinensis</name>
    <dbReference type="NCBI Taxonomy" id="29808"/>
    <lineage>
        <taxon>Eukaryota</taxon>
        <taxon>Viridiplantae</taxon>
        <taxon>Streptophyta</taxon>
        <taxon>Embryophyta</taxon>
        <taxon>Tracheophyta</taxon>
        <taxon>Spermatophyta</taxon>
        <taxon>Pinopsida</taxon>
        <taxon>Pinidae</taxon>
        <taxon>Conifers II</taxon>
        <taxon>Cupressales</taxon>
        <taxon>Taxaceae</taxon>
        <taxon>Taxus</taxon>
    </lineage>
</organism>
<gene>
    <name evidence="1" type="ORF">KI387_008748</name>
</gene>
<proteinExistence type="predicted"/>
<comment type="caution">
    <text evidence="1">The sequence shown here is derived from an EMBL/GenBank/DDBJ whole genome shotgun (WGS) entry which is preliminary data.</text>
</comment>
<name>A0AA38FFH1_TAXCH</name>
<dbReference type="EMBL" id="JAHRHJ020000008">
    <property type="protein sequence ID" value="KAH9304344.1"/>
    <property type="molecule type" value="Genomic_DNA"/>
</dbReference>
<dbReference type="AlphaFoldDB" id="A0AA38FFH1"/>
<feature type="non-terminal residue" evidence="1">
    <location>
        <position position="1"/>
    </location>
</feature>
<keyword evidence="2" id="KW-1185">Reference proteome</keyword>
<accession>A0AA38FFH1</accession>
<evidence type="ECO:0000313" key="2">
    <source>
        <dbReference type="Proteomes" id="UP000824469"/>
    </source>
</evidence>
<protein>
    <submittedName>
        <fullName evidence="1">Uncharacterized protein</fullName>
    </submittedName>
</protein>
<feature type="non-terminal residue" evidence="1">
    <location>
        <position position="72"/>
    </location>
</feature>
<reference evidence="1 2" key="1">
    <citation type="journal article" date="2021" name="Nat. Plants">
        <title>The Taxus genome provides insights into paclitaxel biosynthesis.</title>
        <authorList>
            <person name="Xiong X."/>
            <person name="Gou J."/>
            <person name="Liao Q."/>
            <person name="Li Y."/>
            <person name="Zhou Q."/>
            <person name="Bi G."/>
            <person name="Li C."/>
            <person name="Du R."/>
            <person name="Wang X."/>
            <person name="Sun T."/>
            <person name="Guo L."/>
            <person name="Liang H."/>
            <person name="Lu P."/>
            <person name="Wu Y."/>
            <person name="Zhang Z."/>
            <person name="Ro D.K."/>
            <person name="Shang Y."/>
            <person name="Huang S."/>
            <person name="Yan J."/>
        </authorList>
    </citation>
    <scope>NUCLEOTIDE SEQUENCE [LARGE SCALE GENOMIC DNA]</scope>
    <source>
        <strain evidence="1">Ta-2019</strain>
    </source>
</reference>